<dbReference type="GO" id="GO:0003677">
    <property type="term" value="F:DNA binding"/>
    <property type="evidence" value="ECO:0007669"/>
    <property type="project" value="InterPro"/>
</dbReference>
<dbReference type="SUPFAM" id="SSF52980">
    <property type="entry name" value="Restriction endonuclease-like"/>
    <property type="match status" value="1"/>
</dbReference>
<dbReference type="Pfam" id="PF14338">
    <property type="entry name" value="Mrr_N"/>
    <property type="match status" value="1"/>
</dbReference>
<keyword evidence="4" id="KW-1185">Reference proteome</keyword>
<evidence type="ECO:0000313" key="3">
    <source>
        <dbReference type="EMBL" id="GGD34877.1"/>
    </source>
</evidence>
<dbReference type="Proteomes" id="UP000613160">
    <property type="component" value="Unassembled WGS sequence"/>
</dbReference>
<dbReference type="PANTHER" id="PTHR30015:SF7">
    <property type="entry name" value="TYPE IV METHYL-DIRECTED RESTRICTION ENZYME ECOKMRR"/>
    <property type="match status" value="1"/>
</dbReference>
<comment type="caution">
    <text evidence="3">The sequence shown here is derived from an EMBL/GenBank/DDBJ whole genome shotgun (WGS) entry which is preliminary data.</text>
</comment>
<dbReference type="Gene3D" id="3.40.1350.10">
    <property type="match status" value="1"/>
</dbReference>
<feature type="domain" description="Restriction endonuclease type IV Mrr" evidence="1">
    <location>
        <begin position="169"/>
        <end position="286"/>
    </location>
</feature>
<dbReference type="GO" id="GO:0009307">
    <property type="term" value="P:DNA restriction-modification system"/>
    <property type="evidence" value="ECO:0007669"/>
    <property type="project" value="InterPro"/>
</dbReference>
<dbReference type="InterPro" id="IPR011856">
    <property type="entry name" value="tRNA_endonuc-like_dom_sf"/>
</dbReference>
<feature type="domain" description="Restriction system protein Mrr-like N-terminal" evidence="2">
    <location>
        <begin position="8"/>
        <end position="91"/>
    </location>
</feature>
<dbReference type="GO" id="GO:0015666">
    <property type="term" value="F:restriction endodeoxyribonuclease activity"/>
    <property type="evidence" value="ECO:0007669"/>
    <property type="project" value="TreeGrafter"/>
</dbReference>
<keyword evidence="3" id="KW-0378">Hydrolase</keyword>
<protein>
    <submittedName>
        <fullName evidence="3">Restriction endonuclease</fullName>
    </submittedName>
</protein>
<keyword evidence="3" id="KW-0255">Endonuclease</keyword>
<dbReference type="PANTHER" id="PTHR30015">
    <property type="entry name" value="MRR RESTRICTION SYSTEM PROTEIN"/>
    <property type="match status" value="1"/>
</dbReference>
<reference evidence="3" key="2">
    <citation type="submission" date="2020-09" db="EMBL/GenBank/DDBJ databases">
        <authorList>
            <person name="Sun Q."/>
            <person name="Zhou Y."/>
        </authorList>
    </citation>
    <scope>NUCLEOTIDE SEQUENCE</scope>
    <source>
        <strain evidence="3">CGMCC 1.15493</strain>
    </source>
</reference>
<dbReference type="RefSeq" id="WP_244640412.1">
    <property type="nucleotide sequence ID" value="NZ_BMJJ01000012.1"/>
</dbReference>
<evidence type="ECO:0000313" key="4">
    <source>
        <dbReference type="Proteomes" id="UP000613160"/>
    </source>
</evidence>
<dbReference type="InterPro" id="IPR025745">
    <property type="entry name" value="Mrr-like_N_dom"/>
</dbReference>
<evidence type="ECO:0000259" key="1">
    <source>
        <dbReference type="Pfam" id="PF04471"/>
    </source>
</evidence>
<accession>A0A916Y9E4</accession>
<proteinExistence type="predicted"/>
<dbReference type="InterPro" id="IPR011335">
    <property type="entry name" value="Restrct_endonuc-II-like"/>
</dbReference>
<dbReference type="InterPro" id="IPR052906">
    <property type="entry name" value="Type_IV_Methyl-Rstrct_Enzyme"/>
</dbReference>
<name>A0A916Y9E4_9HYPH</name>
<dbReference type="EMBL" id="BMJJ01000012">
    <property type="protein sequence ID" value="GGD34877.1"/>
    <property type="molecule type" value="Genomic_DNA"/>
</dbReference>
<dbReference type="InterPro" id="IPR007560">
    <property type="entry name" value="Restrct_endonuc_IV_Mrr"/>
</dbReference>
<sequence length="312" mass="34259">MASQIPDYQALMLPLLRHAAGGEARVPEVAEKIAGELGLSIAERDELLPSGRQRVLHNRIHWSRFYMSKAGLIVFPSRGRFVATDTGRALLDHPPEKLDARFLDSYPTFRAWYQKQAAPDAEGAVPAAEPGLPIVVTQTTPEEQIGAAHHALHAALRAELLERIRDNLPSFFEVLIVDLLVAMGYGGGHKNAAEQLGRSGDGGVNGVISEDRLGLDRIYVQAKRYAEGNTIQRPELQGFVGSLVGLGATKGVFVTTSSFTKGATDYVRNLLQRVILIDGERLTALMIEHGVGTRLQTRIDIQWLDEDFFTED</sequence>
<reference evidence="3" key="1">
    <citation type="journal article" date="2014" name="Int. J. Syst. Evol. Microbiol.">
        <title>Complete genome sequence of Corynebacterium casei LMG S-19264T (=DSM 44701T), isolated from a smear-ripened cheese.</title>
        <authorList>
            <consortium name="US DOE Joint Genome Institute (JGI-PGF)"/>
            <person name="Walter F."/>
            <person name="Albersmeier A."/>
            <person name="Kalinowski J."/>
            <person name="Ruckert C."/>
        </authorList>
    </citation>
    <scope>NUCLEOTIDE SEQUENCE</scope>
    <source>
        <strain evidence="3">CGMCC 1.15493</strain>
    </source>
</reference>
<organism evidence="3 4">
    <name type="scientific">Aureimonas glaciei</name>
    <dbReference type="NCBI Taxonomy" id="1776957"/>
    <lineage>
        <taxon>Bacteria</taxon>
        <taxon>Pseudomonadati</taxon>
        <taxon>Pseudomonadota</taxon>
        <taxon>Alphaproteobacteria</taxon>
        <taxon>Hyphomicrobiales</taxon>
        <taxon>Aurantimonadaceae</taxon>
        <taxon>Aureimonas</taxon>
    </lineage>
</organism>
<evidence type="ECO:0000259" key="2">
    <source>
        <dbReference type="Pfam" id="PF14338"/>
    </source>
</evidence>
<dbReference type="Pfam" id="PF04471">
    <property type="entry name" value="Mrr_cat"/>
    <property type="match status" value="1"/>
</dbReference>
<dbReference type="AlphaFoldDB" id="A0A916Y9E4"/>
<keyword evidence="3" id="KW-0540">Nuclease</keyword>
<gene>
    <name evidence="3" type="ORF">GCM10011335_42390</name>
</gene>